<evidence type="ECO:0000313" key="2">
    <source>
        <dbReference type="Proteomes" id="UP000247973"/>
    </source>
</evidence>
<proteinExistence type="predicted"/>
<keyword evidence="2" id="KW-1185">Reference proteome</keyword>
<sequence>MKFIYKIICFLLFMIVASPLYSQIGVYNETPQSSSALDIQGSGNSQGLLIPRMTTVQKTSIINPAPSLFVYDTDKNCISQNIGSASAPQWTCLTLFNRQFFYMPSINIPTSILGAASVDLFKIYQDQFATPKYSAGAPTSIPRYASADNLYYYVTYYDPKLITINQITAAGVMNYTVLKKANYDSYMNIVFVVK</sequence>
<organism evidence="1 2">
    <name type="scientific">Dysgonomonas alginatilytica</name>
    <dbReference type="NCBI Taxonomy" id="1605892"/>
    <lineage>
        <taxon>Bacteria</taxon>
        <taxon>Pseudomonadati</taxon>
        <taxon>Bacteroidota</taxon>
        <taxon>Bacteroidia</taxon>
        <taxon>Bacteroidales</taxon>
        <taxon>Dysgonomonadaceae</taxon>
        <taxon>Dysgonomonas</taxon>
    </lineage>
</organism>
<dbReference type="AlphaFoldDB" id="A0A2V3PPL0"/>
<gene>
    <name evidence="1" type="ORF">CLV62_11482</name>
</gene>
<evidence type="ECO:0000313" key="1">
    <source>
        <dbReference type="EMBL" id="PXV63365.1"/>
    </source>
</evidence>
<dbReference type="Proteomes" id="UP000247973">
    <property type="component" value="Unassembled WGS sequence"/>
</dbReference>
<accession>A0A2V3PPL0</accession>
<reference evidence="1 2" key="1">
    <citation type="submission" date="2018-03" db="EMBL/GenBank/DDBJ databases">
        <title>Genomic Encyclopedia of Archaeal and Bacterial Type Strains, Phase II (KMG-II): from individual species to whole genera.</title>
        <authorList>
            <person name="Goeker M."/>
        </authorList>
    </citation>
    <scope>NUCLEOTIDE SEQUENCE [LARGE SCALE GENOMIC DNA]</scope>
    <source>
        <strain evidence="1 2">DSM 100214</strain>
    </source>
</reference>
<dbReference type="OrthoDB" id="997002at2"/>
<dbReference type="RefSeq" id="WP_146212735.1">
    <property type="nucleotide sequence ID" value="NZ_QICL01000014.1"/>
</dbReference>
<comment type="caution">
    <text evidence="1">The sequence shown here is derived from an EMBL/GenBank/DDBJ whole genome shotgun (WGS) entry which is preliminary data.</text>
</comment>
<protein>
    <submittedName>
        <fullName evidence="1">Uncharacterized protein</fullName>
    </submittedName>
</protein>
<dbReference type="EMBL" id="QICL01000014">
    <property type="protein sequence ID" value="PXV63365.1"/>
    <property type="molecule type" value="Genomic_DNA"/>
</dbReference>
<name>A0A2V3PPL0_9BACT</name>